<dbReference type="Gene3D" id="2.60.120.1140">
    <property type="entry name" value="Protein of unknown function DUF192"/>
    <property type="match status" value="1"/>
</dbReference>
<evidence type="ECO:0000256" key="1">
    <source>
        <dbReference type="SAM" id="SignalP"/>
    </source>
</evidence>
<name>A0A328BTR4_9CAUL</name>
<dbReference type="EMBL" id="QFYS01000001">
    <property type="protein sequence ID" value="RAK69254.1"/>
    <property type="molecule type" value="Genomic_DNA"/>
</dbReference>
<dbReference type="PANTHER" id="PTHR37953:SF1">
    <property type="entry name" value="UPF0127 PROTEIN MJ1496"/>
    <property type="match status" value="1"/>
</dbReference>
<dbReference type="InterPro" id="IPR003795">
    <property type="entry name" value="DUF192"/>
</dbReference>
<keyword evidence="1" id="KW-0732">Signal</keyword>
<comment type="caution">
    <text evidence="2">The sequence shown here is derived from an EMBL/GenBank/DDBJ whole genome shotgun (WGS) entry which is preliminary data.</text>
</comment>
<dbReference type="OrthoDB" id="9808290at2"/>
<dbReference type="RefSeq" id="WP_111274744.1">
    <property type="nucleotide sequence ID" value="NZ_QFYS01000001.1"/>
</dbReference>
<accession>A0A328BTR4</accession>
<dbReference type="PANTHER" id="PTHR37953">
    <property type="entry name" value="UPF0127 PROTEIN MJ1496"/>
    <property type="match status" value="1"/>
</dbReference>
<evidence type="ECO:0000313" key="2">
    <source>
        <dbReference type="EMBL" id="RAK69254.1"/>
    </source>
</evidence>
<sequence length="169" mass="18470">MSLVSHGRRGLFALAVLSVFAAPASAQIARMDPKHCRGQPEIKPLEALQVRTDRGVTSFMVEVADSEREREYGLMCRRSLPADRGMLFLFPKAAPQMFWMRNTLIPLDIIYIGENGRVVSISRNVQPLDESGAPSAGPAKFVLELAAGRAAQIGLLPGDRVLHRALPHG</sequence>
<keyword evidence="3" id="KW-1185">Reference proteome</keyword>
<feature type="signal peptide" evidence="1">
    <location>
        <begin position="1"/>
        <end position="26"/>
    </location>
</feature>
<dbReference type="Proteomes" id="UP000249524">
    <property type="component" value="Unassembled WGS sequence"/>
</dbReference>
<evidence type="ECO:0000313" key="3">
    <source>
        <dbReference type="Proteomes" id="UP000249524"/>
    </source>
</evidence>
<dbReference type="AlphaFoldDB" id="A0A328BTR4"/>
<reference evidence="2 3" key="1">
    <citation type="submission" date="2018-05" db="EMBL/GenBank/DDBJ databases">
        <authorList>
            <person name="Lanie J.A."/>
            <person name="Ng W.-L."/>
            <person name="Kazmierczak K.M."/>
            <person name="Andrzejewski T.M."/>
            <person name="Davidsen T.M."/>
            <person name="Wayne K.J."/>
            <person name="Tettelin H."/>
            <person name="Glass J.I."/>
            <person name="Rusch D."/>
            <person name="Podicherti R."/>
            <person name="Tsui H.-C.T."/>
            <person name="Winkler M.E."/>
        </authorList>
    </citation>
    <scope>NUCLEOTIDE SEQUENCE [LARGE SCALE GENOMIC DNA]</scope>
    <source>
        <strain evidence="2 3">BUT-10</strain>
    </source>
</reference>
<feature type="chain" id="PRO_5016316170" evidence="1">
    <location>
        <begin position="27"/>
        <end position="169"/>
    </location>
</feature>
<dbReference type="InterPro" id="IPR038695">
    <property type="entry name" value="Saro_0823-like_sf"/>
</dbReference>
<proteinExistence type="predicted"/>
<gene>
    <name evidence="2" type="ORF">DJ019_01745</name>
</gene>
<protein>
    <submittedName>
        <fullName evidence="2">DUF192 domain-containing protein</fullName>
    </submittedName>
</protein>
<dbReference type="Pfam" id="PF02643">
    <property type="entry name" value="DUF192"/>
    <property type="match status" value="1"/>
</dbReference>
<organism evidence="2 3">
    <name type="scientific">Phenylobacterium kunshanense</name>
    <dbReference type="NCBI Taxonomy" id="1445034"/>
    <lineage>
        <taxon>Bacteria</taxon>
        <taxon>Pseudomonadati</taxon>
        <taxon>Pseudomonadota</taxon>
        <taxon>Alphaproteobacteria</taxon>
        <taxon>Caulobacterales</taxon>
        <taxon>Caulobacteraceae</taxon>
        <taxon>Phenylobacterium</taxon>
    </lineage>
</organism>